<dbReference type="Pfam" id="PF13489">
    <property type="entry name" value="Methyltransf_23"/>
    <property type="match status" value="1"/>
</dbReference>
<dbReference type="GO" id="GO:0032259">
    <property type="term" value="P:methylation"/>
    <property type="evidence" value="ECO:0007669"/>
    <property type="project" value="UniProtKB-KW"/>
</dbReference>
<sequence length="293" mass="33851">MYEKLEVCPSCKHTAFSNFLIAEDHTVSKESFALVKCDKCQLIFTNPRPDEVHIGKYYESDNYISHTNSGNNPINLIYKLVRKYTLRQKVNLIAKYTSGKRILDFGCGTGAYLHSLQQANFDIAGFEPNEQAREIASNLTGIEIFHEQKQLKNADNFHAVTAWHVIEHVHQLRDTLKLLRSKTADDGYLFIAVPNAASYDAQHYKEKWAAYDVPRHLYHFTPESFRFLANKSKLKVVDMLPMKFDSYYVSLLSEQYTHGRTKPIAAFKRGMISNQKAYKSRDYSSIIYVLQKK</sequence>
<dbReference type="CDD" id="cd02440">
    <property type="entry name" value="AdoMet_MTases"/>
    <property type="match status" value="1"/>
</dbReference>
<keyword evidence="1" id="KW-0489">Methyltransferase</keyword>
<evidence type="ECO:0000313" key="2">
    <source>
        <dbReference type="Proteomes" id="UP000256779"/>
    </source>
</evidence>
<dbReference type="Gene3D" id="3.40.50.150">
    <property type="entry name" value="Vaccinia Virus protein VP39"/>
    <property type="match status" value="1"/>
</dbReference>
<accession>A0A3D9KZ26</accession>
<dbReference type="PANTHER" id="PTHR43861:SF6">
    <property type="entry name" value="METHYLTRANSFERASE TYPE 11"/>
    <property type="match status" value="1"/>
</dbReference>
<comment type="caution">
    <text evidence="1">The sequence shown here is derived from an EMBL/GenBank/DDBJ whole genome shotgun (WGS) entry which is preliminary data.</text>
</comment>
<dbReference type="OrthoDB" id="2370471at2"/>
<protein>
    <submittedName>
        <fullName evidence="1">2-polyprenyl-3-methyl-5-hydroxy-6-metoxy-1, 4-benzoquinol methylase</fullName>
    </submittedName>
</protein>
<dbReference type="EMBL" id="QREG01000022">
    <property type="protein sequence ID" value="RED94133.1"/>
    <property type="molecule type" value="Genomic_DNA"/>
</dbReference>
<evidence type="ECO:0000313" key="1">
    <source>
        <dbReference type="EMBL" id="RED94133.1"/>
    </source>
</evidence>
<dbReference type="RefSeq" id="WP_115869729.1">
    <property type="nucleotide sequence ID" value="NZ_QREG01000022.1"/>
</dbReference>
<dbReference type="GO" id="GO:0008168">
    <property type="term" value="F:methyltransferase activity"/>
    <property type="evidence" value="ECO:0007669"/>
    <property type="project" value="UniProtKB-KW"/>
</dbReference>
<dbReference type="InterPro" id="IPR029063">
    <property type="entry name" value="SAM-dependent_MTases_sf"/>
</dbReference>
<dbReference type="AlphaFoldDB" id="A0A3D9KZ26"/>
<reference evidence="1 2" key="1">
    <citation type="submission" date="2018-07" db="EMBL/GenBank/DDBJ databases">
        <title>Genomic Encyclopedia of Type Strains, Phase IV (KMG-IV): sequencing the most valuable type-strain genomes for metagenomic binning, comparative biology and taxonomic classification.</title>
        <authorList>
            <person name="Goeker M."/>
        </authorList>
    </citation>
    <scope>NUCLEOTIDE SEQUENCE [LARGE SCALE GENOMIC DNA]</scope>
    <source>
        <strain evidence="1 2">DSM 4134</strain>
    </source>
</reference>
<keyword evidence="2" id="KW-1185">Reference proteome</keyword>
<name>A0A3D9KZ26_MARFU</name>
<organism evidence="1 2">
    <name type="scientific">Marinoscillum furvescens DSM 4134</name>
    <dbReference type="NCBI Taxonomy" id="1122208"/>
    <lineage>
        <taxon>Bacteria</taxon>
        <taxon>Pseudomonadati</taxon>
        <taxon>Bacteroidota</taxon>
        <taxon>Cytophagia</taxon>
        <taxon>Cytophagales</taxon>
        <taxon>Reichenbachiellaceae</taxon>
        <taxon>Marinoscillum</taxon>
    </lineage>
</organism>
<dbReference type="PANTHER" id="PTHR43861">
    <property type="entry name" value="TRANS-ACONITATE 2-METHYLTRANSFERASE-RELATED"/>
    <property type="match status" value="1"/>
</dbReference>
<keyword evidence="1" id="KW-0808">Transferase</keyword>
<dbReference type="SUPFAM" id="SSF53335">
    <property type="entry name" value="S-adenosyl-L-methionine-dependent methyltransferases"/>
    <property type="match status" value="1"/>
</dbReference>
<dbReference type="Proteomes" id="UP000256779">
    <property type="component" value="Unassembled WGS sequence"/>
</dbReference>
<gene>
    <name evidence="1" type="ORF">C7460_12274</name>
</gene>
<proteinExistence type="predicted"/>